<dbReference type="InterPro" id="IPR027417">
    <property type="entry name" value="P-loop_NTPase"/>
</dbReference>
<keyword evidence="5" id="KW-0143">Chaperone</keyword>
<dbReference type="eggNOG" id="COG1703">
    <property type="taxonomic scope" value="Bacteria"/>
</dbReference>
<evidence type="ECO:0000256" key="3">
    <source>
        <dbReference type="ARBA" id="ARBA00022801"/>
    </source>
</evidence>
<sequence>MSLASRILNGDIRAAARIMRHIDDNRPGVTEELKQLFPATGNAHIIGITGPPGAGKSTLTDRLIGAFRSRGRTVGVVAVDPTSPFSGGAVLGDRVRMRDHFTDEGVFIRSLATRGALGGVSRSTADVVMVLDALGKDVIIIETVGVGQDEVDIARIAHTTCVVTVPGLGDGIQSIKAGILEIADIFVVNKADRPGADEAARDLNTMLDLRAPSTGEGRRPAVLKTEASRGSGVDELCDEITAHREQLLHSDAIASFTRERNRTYLMDIIGHALKHRATEYLSQDNLLNSLLDAMDGRAMDPYSAAEQAIAGMMNGAC</sequence>
<protein>
    <submittedName>
        <fullName evidence="7">LAO/AO transport system ATPase</fullName>
    </submittedName>
</protein>
<keyword evidence="3" id="KW-0378">Hydrolase</keyword>
<evidence type="ECO:0000313" key="8">
    <source>
        <dbReference type="Proteomes" id="UP000006732"/>
    </source>
</evidence>
<dbReference type="GO" id="GO:0005525">
    <property type="term" value="F:GTP binding"/>
    <property type="evidence" value="ECO:0007669"/>
    <property type="project" value="UniProtKB-KW"/>
</dbReference>
<evidence type="ECO:0000256" key="1">
    <source>
        <dbReference type="ARBA" id="ARBA00009625"/>
    </source>
</evidence>
<dbReference type="SUPFAM" id="SSF52540">
    <property type="entry name" value="P-loop containing nucleoside triphosphate hydrolases"/>
    <property type="match status" value="1"/>
</dbReference>
<accession>A1ANI2</accession>
<dbReference type="NCBIfam" id="TIGR00750">
    <property type="entry name" value="lao"/>
    <property type="match status" value="1"/>
</dbReference>
<dbReference type="AlphaFoldDB" id="A1ANI2"/>
<dbReference type="RefSeq" id="WP_011735204.1">
    <property type="nucleotide sequence ID" value="NC_008609.1"/>
</dbReference>
<evidence type="ECO:0000256" key="5">
    <source>
        <dbReference type="ARBA" id="ARBA00023186"/>
    </source>
</evidence>
<keyword evidence="4" id="KW-0342">GTP-binding</keyword>
<dbReference type="OrthoDB" id="9778292at2"/>
<evidence type="ECO:0000259" key="6">
    <source>
        <dbReference type="SMART" id="SM00382"/>
    </source>
</evidence>
<dbReference type="PANTHER" id="PTHR43087">
    <property type="entry name" value="LYSINE/ARGININE/ORNITHINE TRANSPORT SYSTEM KINASE"/>
    <property type="match status" value="1"/>
</dbReference>
<dbReference type="InterPro" id="IPR005129">
    <property type="entry name" value="GTPase_ArgK"/>
</dbReference>
<evidence type="ECO:0000256" key="2">
    <source>
        <dbReference type="ARBA" id="ARBA00022741"/>
    </source>
</evidence>
<organism evidence="7 8">
    <name type="scientific">Pelobacter propionicus (strain DSM 2379 / NBRC 103807 / OttBd1)</name>
    <dbReference type="NCBI Taxonomy" id="338966"/>
    <lineage>
        <taxon>Bacteria</taxon>
        <taxon>Pseudomonadati</taxon>
        <taxon>Thermodesulfobacteriota</taxon>
        <taxon>Desulfuromonadia</taxon>
        <taxon>Desulfuromonadales</taxon>
        <taxon>Desulfuromonadaceae</taxon>
        <taxon>Pelobacter</taxon>
    </lineage>
</organism>
<dbReference type="GO" id="GO:0003924">
    <property type="term" value="F:GTPase activity"/>
    <property type="evidence" value="ECO:0007669"/>
    <property type="project" value="InterPro"/>
</dbReference>
<comment type="similarity">
    <text evidence="1">Belongs to the SIMIBI class G3E GTPase family. ArgK/MeaB subfamily.</text>
</comment>
<keyword evidence="2" id="KW-0547">Nucleotide-binding</keyword>
<dbReference type="InterPro" id="IPR052040">
    <property type="entry name" value="GTPase/Isobutyryl-CoA_mutase"/>
</dbReference>
<name>A1ANI2_PELPD</name>
<dbReference type="SMART" id="SM00382">
    <property type="entry name" value="AAA"/>
    <property type="match status" value="1"/>
</dbReference>
<dbReference type="KEGG" id="ppd:Ppro_1281"/>
<dbReference type="Pfam" id="PF03308">
    <property type="entry name" value="MeaB"/>
    <property type="match status" value="1"/>
</dbReference>
<feature type="domain" description="AAA+ ATPase" evidence="6">
    <location>
        <begin position="42"/>
        <end position="213"/>
    </location>
</feature>
<evidence type="ECO:0000313" key="7">
    <source>
        <dbReference type="EMBL" id="ABK98902.1"/>
    </source>
</evidence>
<dbReference type="CDD" id="cd03114">
    <property type="entry name" value="MMAA-like"/>
    <property type="match status" value="1"/>
</dbReference>
<dbReference type="InterPro" id="IPR003593">
    <property type="entry name" value="AAA+_ATPase"/>
</dbReference>
<dbReference type="Gene3D" id="3.40.50.300">
    <property type="entry name" value="P-loop containing nucleotide triphosphate hydrolases"/>
    <property type="match status" value="1"/>
</dbReference>
<dbReference type="HOGENOM" id="CLU_043725_1_0_7"/>
<dbReference type="STRING" id="338966.Ppro_1281"/>
<proteinExistence type="inferred from homology"/>
<reference evidence="7 8" key="1">
    <citation type="submission" date="2006-10" db="EMBL/GenBank/DDBJ databases">
        <title>Complete sequence of chromosome of Pelobacter propionicus DSM 2379.</title>
        <authorList>
            <consortium name="US DOE Joint Genome Institute"/>
            <person name="Copeland A."/>
            <person name="Lucas S."/>
            <person name="Lapidus A."/>
            <person name="Barry K."/>
            <person name="Detter J.C."/>
            <person name="Glavina del Rio T."/>
            <person name="Hammon N."/>
            <person name="Israni S."/>
            <person name="Dalin E."/>
            <person name="Tice H."/>
            <person name="Pitluck S."/>
            <person name="Saunders E."/>
            <person name="Brettin T."/>
            <person name="Bruce D."/>
            <person name="Han C."/>
            <person name="Tapia R."/>
            <person name="Schmutz J."/>
            <person name="Larimer F."/>
            <person name="Land M."/>
            <person name="Hauser L."/>
            <person name="Kyrpides N."/>
            <person name="Kim E."/>
            <person name="Lovley D."/>
            <person name="Richardson P."/>
        </authorList>
    </citation>
    <scope>NUCLEOTIDE SEQUENCE [LARGE SCALE GENOMIC DNA]</scope>
    <source>
        <strain evidence="8">DSM 2379 / NBRC 103807 / OttBd1</strain>
    </source>
</reference>
<keyword evidence="8" id="KW-1185">Reference proteome</keyword>
<dbReference type="Proteomes" id="UP000006732">
    <property type="component" value="Chromosome"/>
</dbReference>
<gene>
    <name evidence="7" type="ordered locus">Ppro_1281</name>
</gene>
<dbReference type="EMBL" id="CP000482">
    <property type="protein sequence ID" value="ABK98902.1"/>
    <property type="molecule type" value="Genomic_DNA"/>
</dbReference>
<dbReference type="PANTHER" id="PTHR43087:SF1">
    <property type="entry name" value="LAO_AO TRANSPORT SYSTEM ATPASE"/>
    <property type="match status" value="1"/>
</dbReference>
<evidence type="ECO:0000256" key="4">
    <source>
        <dbReference type="ARBA" id="ARBA00023134"/>
    </source>
</evidence>